<dbReference type="Pfam" id="PF00041">
    <property type="entry name" value="fn3"/>
    <property type="match status" value="1"/>
</dbReference>
<evidence type="ECO:0000313" key="4">
    <source>
        <dbReference type="Proteomes" id="UP001589607"/>
    </source>
</evidence>
<sequence>MKKITLSIFLFFISILGFSQVSIGAGNNEAQAVPFDPYFGYSYTQSIYLASEINASGNINSIQWYFSGTSLLPNCQDITIYLGHSTKTVFAGNTDWEPVTNLTASYTGTIPVTGAGWVTITLDTPFAYNGTDNLIIAVDENMASYDSSSDDFYNSAVTGSRSIYYANDNTNPDPATPPSGTRVSYVPNVVLGGIVQACPSPTTLTVDNITDVTADLHWVEIGSTFDWEYVVQAPGTGVPTVNGTPADANDPYSIGGLTANTTYEVYVRSVCSFTEKSSWLGPVNFTTECATYSVPALESFTTYVPGCWEEADNGDLTAGPSTYGSSSWISDGFGNNGTTGSARYEIWLASANDWLITPTFVIPVTGYELKFDAAATQYNTTAAPTTPWEADDYVEVLISTTGTTNWTVLYTYNDTNVPAPAGTPNVIDLDAYAGQNVKFAFRVVEGTANGSADINFYIDNFEIRLTPSTPPVCATNVVATPDASCGNFATAISWDAVSGADGYRITMGTTTGGNDVLDNVDLGTALSYSHLGLVNTNYFVTIYPYNANGNAVGCTEITYMTNVTGCYCPSTPTSVDGVGITNVQIVATDFANTVSTSPVYNDHTATAVDMSQGINNNVQISFDTGFGYDYSVVIWIDANDDFTFESSEIVYTGLSVDDPTTILNASFILPATTSLGQHRMRIVATDVVQSPSNPCYSGTYGETADFTINVIAATCAPVTLASTNIVSDCANSQFSVELDVTTLGDGTPTVSDGVTTWDITATGINTVGPFTNGASVNLTIYHGSDVTCDLPLGTFTYTCPPANDECANAVSLTVNSNYSCGSVTSGTVLAATASSVDATACFGTENDDVWYSFVATQATHRIQLTNIAGSTTDMYHSLWTGPDCNTLTLVAGSCSDPNTSNPTGLSIGQTYYVRVNSYTSSAGQTSTFDICVGTDPALGSSAFDLSGFSAYPNPVKDILNLEYTSDITSVKVFNLLGQEVLSKTLNAASVNVDMSQLNSGAYIVNVEIEGAMQTIKIIKE</sequence>
<dbReference type="NCBIfam" id="TIGR04183">
    <property type="entry name" value="Por_Secre_tail"/>
    <property type="match status" value="1"/>
</dbReference>
<dbReference type="Gene3D" id="2.60.40.10">
    <property type="entry name" value="Immunoglobulins"/>
    <property type="match status" value="2"/>
</dbReference>
<dbReference type="CDD" id="cd00063">
    <property type="entry name" value="FN3"/>
    <property type="match status" value="1"/>
</dbReference>
<dbReference type="InterPro" id="IPR026444">
    <property type="entry name" value="Secre_tail"/>
</dbReference>
<dbReference type="RefSeq" id="WP_236456023.1">
    <property type="nucleotide sequence ID" value="NZ_CBCSGE010000003.1"/>
</dbReference>
<dbReference type="Proteomes" id="UP001589607">
    <property type="component" value="Unassembled WGS sequence"/>
</dbReference>
<gene>
    <name evidence="3" type="ORF">ACFFVF_15860</name>
</gene>
<dbReference type="PROSITE" id="PS50853">
    <property type="entry name" value="FN3"/>
    <property type="match status" value="1"/>
</dbReference>
<evidence type="ECO:0000259" key="2">
    <source>
        <dbReference type="PROSITE" id="PS50853"/>
    </source>
</evidence>
<evidence type="ECO:0000256" key="1">
    <source>
        <dbReference type="ARBA" id="ARBA00022729"/>
    </source>
</evidence>
<dbReference type="EMBL" id="JBHMEY010000067">
    <property type="protein sequence ID" value="MFB9097993.1"/>
    <property type="molecule type" value="Genomic_DNA"/>
</dbReference>
<name>A0ABV5GRI9_9FLAO</name>
<dbReference type="InterPro" id="IPR013783">
    <property type="entry name" value="Ig-like_fold"/>
</dbReference>
<keyword evidence="4" id="KW-1185">Reference proteome</keyword>
<dbReference type="Pfam" id="PF18962">
    <property type="entry name" value="Por_Secre_tail"/>
    <property type="match status" value="1"/>
</dbReference>
<accession>A0ABV5GRI9</accession>
<keyword evidence="1" id="KW-0732">Signal</keyword>
<reference evidence="3 4" key="1">
    <citation type="submission" date="2024-09" db="EMBL/GenBank/DDBJ databases">
        <authorList>
            <person name="Sun Q."/>
            <person name="Mori K."/>
        </authorList>
    </citation>
    <scope>NUCLEOTIDE SEQUENCE [LARGE SCALE GENOMIC DNA]</scope>
    <source>
        <strain evidence="3 4">CECT 7955</strain>
    </source>
</reference>
<dbReference type="InterPro" id="IPR003961">
    <property type="entry name" value="FN3_dom"/>
</dbReference>
<feature type="domain" description="Fibronectin type-III" evidence="2">
    <location>
        <begin position="200"/>
        <end position="290"/>
    </location>
</feature>
<dbReference type="InterPro" id="IPR036116">
    <property type="entry name" value="FN3_sf"/>
</dbReference>
<dbReference type="InterPro" id="IPR056600">
    <property type="entry name" value="GBD_T9SS_assoc"/>
</dbReference>
<dbReference type="Pfam" id="PF23759">
    <property type="entry name" value="GBD_T9SS_assoc"/>
    <property type="match status" value="1"/>
</dbReference>
<proteinExistence type="predicted"/>
<comment type="caution">
    <text evidence="3">The sequence shown here is derived from an EMBL/GenBank/DDBJ whole genome shotgun (WGS) entry which is preliminary data.</text>
</comment>
<evidence type="ECO:0000313" key="3">
    <source>
        <dbReference type="EMBL" id="MFB9097993.1"/>
    </source>
</evidence>
<dbReference type="Pfam" id="PF20009">
    <property type="entry name" value="GEVED"/>
    <property type="match status" value="1"/>
</dbReference>
<dbReference type="InterPro" id="IPR045474">
    <property type="entry name" value="GEVED"/>
</dbReference>
<protein>
    <submittedName>
        <fullName evidence="3">GEVED domain-containing protein</fullName>
    </submittedName>
</protein>
<dbReference type="SUPFAM" id="SSF49265">
    <property type="entry name" value="Fibronectin type III"/>
    <property type="match status" value="1"/>
</dbReference>
<organism evidence="3 4">
    <name type="scientific">Flavobacterium jumunjinense</name>
    <dbReference type="NCBI Taxonomy" id="998845"/>
    <lineage>
        <taxon>Bacteria</taxon>
        <taxon>Pseudomonadati</taxon>
        <taxon>Bacteroidota</taxon>
        <taxon>Flavobacteriia</taxon>
        <taxon>Flavobacteriales</taxon>
        <taxon>Flavobacteriaceae</taxon>
        <taxon>Flavobacterium</taxon>
    </lineage>
</organism>